<keyword evidence="4" id="KW-1015">Disulfide bond</keyword>
<dbReference type="InterPro" id="IPR050097">
    <property type="entry name" value="Ferredoxin-NADP_redctase_2"/>
</dbReference>
<keyword evidence="2" id="KW-0274">FAD</keyword>
<keyword evidence="1" id="KW-0285">Flavoprotein</keyword>
<organism evidence="7 8">
    <name type="scientific">Butyricicoccus porcorum</name>
    <dbReference type="NCBI Taxonomy" id="1945634"/>
    <lineage>
        <taxon>Bacteria</taxon>
        <taxon>Bacillati</taxon>
        <taxon>Bacillota</taxon>
        <taxon>Clostridia</taxon>
        <taxon>Eubacteriales</taxon>
        <taxon>Butyricicoccaceae</taxon>
        <taxon>Butyricicoccus</taxon>
    </lineage>
</organism>
<evidence type="ECO:0000256" key="5">
    <source>
        <dbReference type="ARBA" id="ARBA00023284"/>
    </source>
</evidence>
<dbReference type="PRINTS" id="PR00469">
    <property type="entry name" value="PNDRDTASEII"/>
</dbReference>
<keyword evidence="3" id="KW-0560">Oxidoreductase</keyword>
<evidence type="ECO:0000256" key="4">
    <source>
        <dbReference type="ARBA" id="ARBA00023157"/>
    </source>
</evidence>
<dbReference type="PANTHER" id="PTHR48105">
    <property type="entry name" value="THIOREDOXIN REDUCTASE 1-RELATED-RELATED"/>
    <property type="match status" value="1"/>
</dbReference>
<dbReference type="Proteomes" id="UP000194903">
    <property type="component" value="Unassembled WGS sequence"/>
</dbReference>
<keyword evidence="8" id="KW-1185">Reference proteome</keyword>
<evidence type="ECO:0000313" key="8">
    <source>
        <dbReference type="Proteomes" id="UP000194903"/>
    </source>
</evidence>
<dbReference type="Gene3D" id="3.50.50.60">
    <property type="entry name" value="FAD/NAD(P)-binding domain"/>
    <property type="match status" value="2"/>
</dbReference>
<dbReference type="InterPro" id="IPR036188">
    <property type="entry name" value="FAD/NAD-bd_sf"/>
</dbReference>
<dbReference type="GO" id="GO:0016668">
    <property type="term" value="F:oxidoreductase activity, acting on a sulfur group of donors, NAD(P) as acceptor"/>
    <property type="evidence" value="ECO:0007669"/>
    <property type="project" value="UniProtKB-ARBA"/>
</dbReference>
<keyword evidence="5" id="KW-0676">Redox-active center</keyword>
<evidence type="ECO:0000256" key="3">
    <source>
        <dbReference type="ARBA" id="ARBA00023002"/>
    </source>
</evidence>
<dbReference type="RefSeq" id="WP_087018238.1">
    <property type="nucleotide sequence ID" value="NZ_CP178353.1"/>
</dbReference>
<proteinExistence type="predicted"/>
<evidence type="ECO:0000259" key="6">
    <source>
        <dbReference type="Pfam" id="PF07992"/>
    </source>
</evidence>
<dbReference type="SUPFAM" id="SSF51905">
    <property type="entry name" value="FAD/NAD(P)-binding domain"/>
    <property type="match status" value="1"/>
</dbReference>
<evidence type="ECO:0000313" key="7">
    <source>
        <dbReference type="EMBL" id="OUM20880.1"/>
    </source>
</evidence>
<dbReference type="InterPro" id="IPR023753">
    <property type="entry name" value="FAD/NAD-binding_dom"/>
</dbReference>
<name>A0A252F5E4_9FIRM</name>
<accession>A0A252F5E4</accession>
<dbReference type="PRINTS" id="PR00368">
    <property type="entry name" value="FADPNR"/>
</dbReference>
<reference evidence="7 8" key="1">
    <citation type="submission" date="2017-05" db="EMBL/GenBank/DDBJ databases">
        <title>Butyricicoccus porcorum sp. nov. a butyrate-producing bacterium from the swine intestinal tract.</title>
        <authorList>
            <person name="Trachsel J."/>
            <person name="Humphrey S."/>
            <person name="Allen H.K."/>
        </authorList>
    </citation>
    <scope>NUCLEOTIDE SEQUENCE [LARGE SCALE GENOMIC DNA]</scope>
    <source>
        <strain evidence="7">BB10</strain>
    </source>
</reference>
<dbReference type="OrthoDB" id="9806179at2"/>
<dbReference type="Pfam" id="PF07992">
    <property type="entry name" value="Pyr_redox_2"/>
    <property type="match status" value="1"/>
</dbReference>
<dbReference type="InterPro" id="IPR008255">
    <property type="entry name" value="Pyr_nucl-diS_OxRdtase_2_AS"/>
</dbReference>
<gene>
    <name evidence="7" type="ORF">CBW42_04625</name>
</gene>
<protein>
    <recommendedName>
        <fullName evidence="6">FAD/NAD(P)-binding domain-containing protein</fullName>
    </recommendedName>
</protein>
<evidence type="ECO:0000256" key="1">
    <source>
        <dbReference type="ARBA" id="ARBA00022630"/>
    </source>
</evidence>
<sequence>MLDLIIVGAGVAGLSASVYAQRAALEARTLERDGMGGGQLAEAVQVENYPGMTQISGFDLAQAMRRHAEALGSVFETAEVLRLIQRQSHWEVQCADGTRYKARAVIAAMGTQRRRLEVPGEEQYTGHGVSYCATCDGAFFRGKTVAVVGGGDTAVDDALYLSDLAETVYLVHRRETLRANRRRQELLRTKKNVVFLWNTVVLAIHGKEQVTAFTTDTQGVKRTIPTDGVFIAVGSVPHTDCLPPETARDAAGYLLTGEDGKTNLPGLFAAGDIRSKPLRQAVTAAADGASCVVSAERYLQGESKALI</sequence>
<feature type="domain" description="FAD/NAD(P)-binding" evidence="6">
    <location>
        <begin position="3"/>
        <end position="288"/>
    </location>
</feature>
<comment type="caution">
    <text evidence="7">The sequence shown here is derived from an EMBL/GenBank/DDBJ whole genome shotgun (WGS) entry which is preliminary data.</text>
</comment>
<dbReference type="PROSITE" id="PS00573">
    <property type="entry name" value="PYRIDINE_REDOX_2"/>
    <property type="match status" value="1"/>
</dbReference>
<evidence type="ECO:0000256" key="2">
    <source>
        <dbReference type="ARBA" id="ARBA00022827"/>
    </source>
</evidence>
<dbReference type="AlphaFoldDB" id="A0A252F5E4"/>
<dbReference type="EMBL" id="NHOC01000004">
    <property type="protein sequence ID" value="OUM20880.1"/>
    <property type="molecule type" value="Genomic_DNA"/>
</dbReference>